<reference evidence="1 2" key="1">
    <citation type="submission" date="2024-08" db="EMBL/GenBank/DDBJ databases">
        <title>Gnathostoma spinigerum genome.</title>
        <authorList>
            <person name="Gonzalez-Bertolin B."/>
            <person name="Monzon S."/>
            <person name="Zaballos A."/>
            <person name="Jimenez P."/>
            <person name="Dekumyoy P."/>
            <person name="Varona S."/>
            <person name="Cuesta I."/>
            <person name="Sumanam S."/>
            <person name="Adisakwattana P."/>
            <person name="Gasser R.B."/>
            <person name="Hernandez-Gonzalez A."/>
            <person name="Young N.D."/>
            <person name="Perteguer M.J."/>
        </authorList>
    </citation>
    <scope>NUCLEOTIDE SEQUENCE [LARGE SCALE GENOMIC DNA]</scope>
    <source>
        <strain evidence="1">AL3</strain>
        <tissue evidence="1">Liver</tissue>
    </source>
</reference>
<accession>A0ABD6ENZ7</accession>
<organism evidence="1 2">
    <name type="scientific">Gnathostoma spinigerum</name>
    <dbReference type="NCBI Taxonomy" id="75299"/>
    <lineage>
        <taxon>Eukaryota</taxon>
        <taxon>Metazoa</taxon>
        <taxon>Ecdysozoa</taxon>
        <taxon>Nematoda</taxon>
        <taxon>Chromadorea</taxon>
        <taxon>Rhabditida</taxon>
        <taxon>Spirurina</taxon>
        <taxon>Gnathostomatomorpha</taxon>
        <taxon>Gnathostomatoidea</taxon>
        <taxon>Gnathostomatidae</taxon>
        <taxon>Gnathostoma</taxon>
    </lineage>
</organism>
<name>A0ABD6ENZ7_9BILA</name>
<keyword evidence="2" id="KW-1185">Reference proteome</keyword>
<protein>
    <submittedName>
        <fullName evidence="1">Uncharacterized protein</fullName>
    </submittedName>
</protein>
<evidence type="ECO:0000313" key="2">
    <source>
        <dbReference type="Proteomes" id="UP001608902"/>
    </source>
</evidence>
<gene>
    <name evidence="1" type="ORF">AB6A40_004709</name>
</gene>
<proteinExistence type="predicted"/>
<dbReference type="SUPFAM" id="SSF51395">
    <property type="entry name" value="FMN-linked oxidoreductases"/>
    <property type="match status" value="1"/>
</dbReference>
<dbReference type="Proteomes" id="UP001608902">
    <property type="component" value="Unassembled WGS sequence"/>
</dbReference>
<dbReference type="AlphaFoldDB" id="A0ABD6ENZ7"/>
<dbReference type="EMBL" id="JBGFUD010002782">
    <property type="protein sequence ID" value="MFH4978000.1"/>
    <property type="molecule type" value="Genomic_DNA"/>
</dbReference>
<sequence length="134" mass="15029">MLKAVRLHLTNVRVFHVGGFKSADIMRTVILNNFGDGIAMARALAAEPDLPMKILNGQTVSARETLLERSEYFLSMHASSTQMWQFAENRTVLDLSNAVHVKAFLAALEKHRSEHPDSEDFVDFVKLDMDSLPS</sequence>
<dbReference type="InterPro" id="IPR013785">
    <property type="entry name" value="Aldolase_TIM"/>
</dbReference>
<dbReference type="Gene3D" id="3.20.20.70">
    <property type="entry name" value="Aldolase class I"/>
    <property type="match status" value="1"/>
</dbReference>
<comment type="caution">
    <text evidence="1">The sequence shown here is derived from an EMBL/GenBank/DDBJ whole genome shotgun (WGS) entry which is preliminary data.</text>
</comment>
<evidence type="ECO:0000313" key="1">
    <source>
        <dbReference type="EMBL" id="MFH4978000.1"/>
    </source>
</evidence>